<organism evidence="7 8">
    <name type="scientific">Georgenia daeguensis</name>
    <dbReference type="NCBI Taxonomy" id="908355"/>
    <lineage>
        <taxon>Bacteria</taxon>
        <taxon>Bacillati</taxon>
        <taxon>Actinomycetota</taxon>
        <taxon>Actinomycetes</taxon>
        <taxon>Micrococcales</taxon>
        <taxon>Bogoriellaceae</taxon>
        <taxon>Georgenia</taxon>
    </lineage>
</organism>
<dbReference type="NCBIfam" id="TIGR00815">
    <property type="entry name" value="sulP"/>
    <property type="match status" value="1"/>
</dbReference>
<dbReference type="Pfam" id="PF01740">
    <property type="entry name" value="STAS"/>
    <property type="match status" value="1"/>
</dbReference>
<sequence length="563" mass="58137">MAGRSESLTPGLTVLRSYRRAWWRGDVVAGVTVTAYLVPQVMAYGTLAGLPPAVGLWTILPSLAIYALLGSSRQLSVGPESTTALMVALVVGPLAGGDPARYAALAAALALVVGVLALVARLARLGVVSAVVSRPVLIGYMAGVAALMISGQLEKVTGVSVPDGTFAEQVLAFLRGLGDIDPATTALAGATLLALLVLRRLAPRAPGPILVVLAATAVVALAGGRAADLAVVGPIPAAVPTPGLPAVDLTDVGSLVPAALGVLIVGFTDNVLTARAFAAKGGYRIDPDQELLALGAVNVAAGLVHGFPVSSSGSRTAIGTASGARTQMYSLVAVVTVLGVLALGRPLLAQFPMAALGALIVFAALQLVDVPGFRKLASFRRAELALALATLVAVVILGILPGVLLAVTLSFVEMLLRVGRPHDAVLGQVPGLAGMHDVDDYPEARTIPGLVVYRYDSPLFFANAENFRRRALGAVEVQTDPVRWFVLNAEANVEVDLTALDALEALRAELAEQGVVVAMARVKQDLFAELEAYGLVDSLGRDRFYATLPTAVEAYREWARSSS</sequence>
<evidence type="ECO:0000256" key="4">
    <source>
        <dbReference type="ARBA" id="ARBA00023136"/>
    </source>
</evidence>
<feature type="transmembrane region" description="Helical" evidence="5">
    <location>
        <begin position="210"/>
        <end position="235"/>
    </location>
</feature>
<dbReference type="InterPro" id="IPR002645">
    <property type="entry name" value="STAS_dom"/>
</dbReference>
<dbReference type="EMBL" id="BAABBA010000002">
    <property type="protein sequence ID" value="GAA4286063.1"/>
    <property type="molecule type" value="Genomic_DNA"/>
</dbReference>
<feature type="transmembrane region" description="Helical" evidence="5">
    <location>
        <begin position="180"/>
        <end position="198"/>
    </location>
</feature>
<evidence type="ECO:0000256" key="2">
    <source>
        <dbReference type="ARBA" id="ARBA00022692"/>
    </source>
</evidence>
<dbReference type="SUPFAM" id="SSF52091">
    <property type="entry name" value="SpoIIaa-like"/>
    <property type="match status" value="1"/>
</dbReference>
<keyword evidence="3 5" id="KW-1133">Transmembrane helix</keyword>
<evidence type="ECO:0000256" key="3">
    <source>
        <dbReference type="ARBA" id="ARBA00022989"/>
    </source>
</evidence>
<dbReference type="InterPro" id="IPR001902">
    <property type="entry name" value="SLC26A/SulP_fam"/>
</dbReference>
<accession>A0ABP8EQU0</accession>
<proteinExistence type="predicted"/>
<dbReference type="InterPro" id="IPR011547">
    <property type="entry name" value="SLC26A/SulP_dom"/>
</dbReference>
<feature type="transmembrane region" description="Helical" evidence="5">
    <location>
        <begin position="255"/>
        <end position="278"/>
    </location>
</feature>
<dbReference type="Pfam" id="PF00916">
    <property type="entry name" value="Sulfate_transp"/>
    <property type="match status" value="1"/>
</dbReference>
<feature type="transmembrane region" description="Helical" evidence="5">
    <location>
        <begin position="21"/>
        <end position="38"/>
    </location>
</feature>
<feature type="domain" description="STAS" evidence="6">
    <location>
        <begin position="440"/>
        <end position="555"/>
    </location>
</feature>
<comment type="subcellular location">
    <subcellularLocation>
        <location evidence="1">Membrane</location>
        <topology evidence="1">Multi-pass membrane protein</topology>
    </subcellularLocation>
</comment>
<feature type="transmembrane region" description="Helical" evidence="5">
    <location>
        <begin position="351"/>
        <end position="368"/>
    </location>
</feature>
<evidence type="ECO:0000259" key="6">
    <source>
        <dbReference type="PROSITE" id="PS50801"/>
    </source>
</evidence>
<comment type="caution">
    <text evidence="7">The sequence shown here is derived from an EMBL/GenBank/DDBJ whole genome shotgun (WGS) entry which is preliminary data.</text>
</comment>
<feature type="transmembrane region" description="Helical" evidence="5">
    <location>
        <begin position="327"/>
        <end position="344"/>
    </location>
</feature>
<dbReference type="Gene3D" id="3.30.750.24">
    <property type="entry name" value="STAS domain"/>
    <property type="match status" value="1"/>
</dbReference>
<reference evidence="8" key="1">
    <citation type="journal article" date="2019" name="Int. J. Syst. Evol. Microbiol.">
        <title>The Global Catalogue of Microorganisms (GCM) 10K type strain sequencing project: providing services to taxonomists for standard genome sequencing and annotation.</title>
        <authorList>
            <consortium name="The Broad Institute Genomics Platform"/>
            <consortium name="The Broad Institute Genome Sequencing Center for Infectious Disease"/>
            <person name="Wu L."/>
            <person name="Ma J."/>
        </authorList>
    </citation>
    <scope>NUCLEOTIDE SEQUENCE [LARGE SCALE GENOMIC DNA]</scope>
    <source>
        <strain evidence="8">JCM 17459</strain>
    </source>
</reference>
<keyword evidence="8" id="KW-1185">Reference proteome</keyword>
<evidence type="ECO:0000313" key="7">
    <source>
        <dbReference type="EMBL" id="GAA4286063.1"/>
    </source>
</evidence>
<feature type="transmembrane region" description="Helical" evidence="5">
    <location>
        <begin position="76"/>
        <end position="96"/>
    </location>
</feature>
<gene>
    <name evidence="7" type="ORF">GCM10022262_04220</name>
</gene>
<dbReference type="Proteomes" id="UP001499841">
    <property type="component" value="Unassembled WGS sequence"/>
</dbReference>
<feature type="transmembrane region" description="Helical" evidence="5">
    <location>
        <begin position="50"/>
        <end position="69"/>
    </location>
</feature>
<name>A0ABP8EQU0_9MICO</name>
<dbReference type="InterPro" id="IPR036513">
    <property type="entry name" value="STAS_dom_sf"/>
</dbReference>
<dbReference type="CDD" id="cd07042">
    <property type="entry name" value="STAS_SulP_like_sulfate_transporter"/>
    <property type="match status" value="1"/>
</dbReference>
<dbReference type="PANTHER" id="PTHR11814">
    <property type="entry name" value="SULFATE TRANSPORTER"/>
    <property type="match status" value="1"/>
</dbReference>
<feature type="transmembrane region" description="Helical" evidence="5">
    <location>
        <begin position="102"/>
        <end position="123"/>
    </location>
</feature>
<evidence type="ECO:0000256" key="5">
    <source>
        <dbReference type="SAM" id="Phobius"/>
    </source>
</evidence>
<feature type="transmembrane region" description="Helical" evidence="5">
    <location>
        <begin position="135"/>
        <end position="153"/>
    </location>
</feature>
<evidence type="ECO:0000313" key="8">
    <source>
        <dbReference type="Proteomes" id="UP001499841"/>
    </source>
</evidence>
<evidence type="ECO:0000256" key="1">
    <source>
        <dbReference type="ARBA" id="ARBA00004141"/>
    </source>
</evidence>
<keyword evidence="4 5" id="KW-0472">Membrane</keyword>
<dbReference type="PROSITE" id="PS50801">
    <property type="entry name" value="STAS"/>
    <property type="match status" value="1"/>
</dbReference>
<keyword evidence="2 5" id="KW-0812">Transmembrane</keyword>
<protein>
    <submittedName>
        <fullName evidence="7">SulP family inorganic anion transporter</fullName>
    </submittedName>
</protein>
<feature type="transmembrane region" description="Helical" evidence="5">
    <location>
        <begin position="388"/>
        <end position="412"/>
    </location>
</feature>